<dbReference type="Proteomes" id="UP000430692">
    <property type="component" value="Unassembled WGS sequence"/>
</dbReference>
<accession>A0A6I4VPD1</accession>
<reference evidence="1 2" key="1">
    <citation type="submission" date="2019-12" db="EMBL/GenBank/DDBJ databases">
        <title>Whole-genome analyses of novel actinobacteria.</title>
        <authorList>
            <person name="Sahin N."/>
            <person name="Saygin H."/>
        </authorList>
    </citation>
    <scope>NUCLEOTIDE SEQUENCE [LARGE SCALE GENOMIC DNA]</scope>
    <source>
        <strain evidence="1 2">KC615</strain>
    </source>
</reference>
<name>A0A6I4VPD1_9BACL</name>
<dbReference type="EMBL" id="WUUL01000004">
    <property type="protein sequence ID" value="MXQ53467.1"/>
    <property type="molecule type" value="Genomic_DNA"/>
</dbReference>
<organism evidence="1 2">
    <name type="scientific">Shimazuella alba</name>
    <dbReference type="NCBI Taxonomy" id="2690964"/>
    <lineage>
        <taxon>Bacteria</taxon>
        <taxon>Bacillati</taxon>
        <taxon>Bacillota</taxon>
        <taxon>Bacilli</taxon>
        <taxon>Bacillales</taxon>
        <taxon>Thermoactinomycetaceae</taxon>
        <taxon>Shimazuella</taxon>
    </lineage>
</organism>
<proteinExistence type="predicted"/>
<comment type="caution">
    <text evidence="1">The sequence shown here is derived from an EMBL/GenBank/DDBJ whole genome shotgun (WGS) entry which is preliminary data.</text>
</comment>
<gene>
    <name evidence="1" type="ORF">GSM42_06945</name>
</gene>
<sequence length="105" mass="11513">MRSMICKVTFCVNRVDGRSTIPSDSKVHGPVANFRAGPPAFTTSNLAISWNHPYLSCDNAYSTIDTRYNSALTIFQLNSVDFSYGLKTIALSPCLQNKKATHPIG</sequence>
<dbReference type="RefSeq" id="WP_160800831.1">
    <property type="nucleotide sequence ID" value="NZ_WUUL01000004.1"/>
</dbReference>
<dbReference type="AlphaFoldDB" id="A0A6I4VPD1"/>
<keyword evidence="2" id="KW-1185">Reference proteome</keyword>
<evidence type="ECO:0000313" key="1">
    <source>
        <dbReference type="EMBL" id="MXQ53467.1"/>
    </source>
</evidence>
<protein>
    <submittedName>
        <fullName evidence="1">Uncharacterized protein</fullName>
    </submittedName>
</protein>
<evidence type="ECO:0000313" key="2">
    <source>
        <dbReference type="Proteomes" id="UP000430692"/>
    </source>
</evidence>